<name>A0ABV8V6H0_9GAMM</name>
<gene>
    <name evidence="1" type="ORF">ACFOX3_10925</name>
</gene>
<dbReference type="RefSeq" id="WP_290262183.1">
    <property type="nucleotide sequence ID" value="NZ_JAUFQG010000004.1"/>
</dbReference>
<keyword evidence="2" id="KW-1185">Reference proteome</keyword>
<evidence type="ECO:0000313" key="2">
    <source>
        <dbReference type="Proteomes" id="UP001595840"/>
    </source>
</evidence>
<dbReference type="EMBL" id="JBHSCX010000010">
    <property type="protein sequence ID" value="MFC4362820.1"/>
    <property type="molecule type" value="Genomic_DNA"/>
</dbReference>
<organism evidence="1 2">
    <name type="scientific">Simiduia curdlanivorans</name>
    <dbReference type="NCBI Taxonomy" id="1492769"/>
    <lineage>
        <taxon>Bacteria</taxon>
        <taxon>Pseudomonadati</taxon>
        <taxon>Pseudomonadota</taxon>
        <taxon>Gammaproteobacteria</taxon>
        <taxon>Cellvibrionales</taxon>
        <taxon>Cellvibrionaceae</taxon>
        <taxon>Simiduia</taxon>
    </lineage>
</organism>
<evidence type="ECO:0000313" key="1">
    <source>
        <dbReference type="EMBL" id="MFC4362820.1"/>
    </source>
</evidence>
<reference evidence="2" key="1">
    <citation type="journal article" date="2019" name="Int. J. Syst. Evol. Microbiol.">
        <title>The Global Catalogue of Microorganisms (GCM) 10K type strain sequencing project: providing services to taxonomists for standard genome sequencing and annotation.</title>
        <authorList>
            <consortium name="The Broad Institute Genomics Platform"/>
            <consortium name="The Broad Institute Genome Sequencing Center for Infectious Disease"/>
            <person name="Wu L."/>
            <person name="Ma J."/>
        </authorList>
    </citation>
    <scope>NUCLEOTIDE SEQUENCE [LARGE SCALE GENOMIC DNA]</scope>
    <source>
        <strain evidence="2">CECT 8570</strain>
    </source>
</reference>
<sequence>MPYVKRDSAGRIVSLHGDAEEASEQLSASHPEVERFLAQTTMPTPEAFKRALAESDQDIARITEDLIHLLISKNLILFTDLPNVVQQKLLDRERLRSHLQEAEDNFLDDSELL</sequence>
<dbReference type="Proteomes" id="UP001595840">
    <property type="component" value="Unassembled WGS sequence"/>
</dbReference>
<protein>
    <recommendedName>
        <fullName evidence="3">Tryptophan synthase subunit beta like protein</fullName>
    </recommendedName>
</protein>
<evidence type="ECO:0008006" key="3">
    <source>
        <dbReference type="Google" id="ProtNLM"/>
    </source>
</evidence>
<proteinExistence type="predicted"/>
<accession>A0ABV8V6H0</accession>
<comment type="caution">
    <text evidence="1">The sequence shown here is derived from an EMBL/GenBank/DDBJ whole genome shotgun (WGS) entry which is preliminary data.</text>
</comment>